<evidence type="ECO:0000313" key="8">
    <source>
        <dbReference type="Proteomes" id="UP000184207"/>
    </source>
</evidence>
<evidence type="ECO:0000313" key="7">
    <source>
        <dbReference type="EMBL" id="SHN49606.1"/>
    </source>
</evidence>
<accession>A0A1M7RTZ1</accession>
<dbReference type="PANTHER" id="PTHR30111">
    <property type="entry name" value="33 KDA CHAPERONIN"/>
    <property type="match status" value="1"/>
</dbReference>
<dbReference type="STRING" id="1121883.SAMN02745226_00150"/>
<dbReference type="InterPro" id="IPR016154">
    <property type="entry name" value="Heat_shock_Hsp33_C"/>
</dbReference>
<dbReference type="InterPro" id="IPR000397">
    <property type="entry name" value="Heat_shock_Hsp33"/>
</dbReference>
<keyword evidence="3 6" id="KW-1015">Disulfide bond</keyword>
<dbReference type="OrthoDB" id="9776534at2"/>
<comment type="function">
    <text evidence="6">Redox regulated molecular chaperone. Protects both thermally unfolding and oxidatively damaged proteins from irreversible aggregation. Plays an important role in the bacterial defense system toward oxidative stress.</text>
</comment>
<dbReference type="PIRSF" id="PIRSF005261">
    <property type="entry name" value="Heat_shock_Hsp33"/>
    <property type="match status" value="1"/>
</dbReference>
<reference evidence="8" key="1">
    <citation type="submission" date="2016-12" db="EMBL/GenBank/DDBJ databases">
        <authorList>
            <person name="Varghese N."/>
            <person name="Submissions S."/>
        </authorList>
    </citation>
    <scope>NUCLEOTIDE SEQUENCE [LARGE SCALE GENOMIC DNA]</scope>
    <source>
        <strain evidence="8">DSM 13020</strain>
    </source>
</reference>
<evidence type="ECO:0000256" key="4">
    <source>
        <dbReference type="ARBA" id="ARBA00023186"/>
    </source>
</evidence>
<comment type="PTM">
    <text evidence="6">Under oxidizing conditions two disulfide bonds are formed involving the reactive cysteines. Under reducing conditions zinc is bound to the reactive cysteines and the protein is inactive.</text>
</comment>
<comment type="similarity">
    <text evidence="6">Belongs to the HSP33 family.</text>
</comment>
<keyword evidence="1 6" id="KW-0963">Cytoplasm</keyword>
<dbReference type="SUPFAM" id="SSF118352">
    <property type="entry name" value="HSP33 redox switch-like"/>
    <property type="match status" value="1"/>
</dbReference>
<gene>
    <name evidence="6" type="primary">hslO</name>
    <name evidence="7" type="ORF">SAMN02745226_00150</name>
</gene>
<proteinExistence type="inferred from homology"/>
<evidence type="ECO:0000256" key="1">
    <source>
        <dbReference type="ARBA" id="ARBA00022490"/>
    </source>
</evidence>
<dbReference type="GO" id="GO:0005737">
    <property type="term" value="C:cytoplasm"/>
    <property type="evidence" value="ECO:0007669"/>
    <property type="project" value="UniProtKB-SubCell"/>
</dbReference>
<dbReference type="Gene3D" id="3.55.30.10">
    <property type="entry name" value="Hsp33 domain"/>
    <property type="match status" value="1"/>
</dbReference>
<dbReference type="GO" id="GO:0042026">
    <property type="term" value="P:protein refolding"/>
    <property type="evidence" value="ECO:0007669"/>
    <property type="project" value="TreeGrafter"/>
</dbReference>
<dbReference type="Proteomes" id="UP000184207">
    <property type="component" value="Unassembled WGS sequence"/>
</dbReference>
<dbReference type="HAMAP" id="MF_00117">
    <property type="entry name" value="HslO"/>
    <property type="match status" value="1"/>
</dbReference>
<keyword evidence="2 6" id="KW-0862">Zinc</keyword>
<feature type="disulfide bond" description="Redox-active" evidence="6">
    <location>
        <begin position="264"/>
        <end position="267"/>
    </location>
</feature>
<name>A0A1M7RTZ1_FERGO</name>
<dbReference type="AlphaFoldDB" id="A0A1M7RTZ1"/>
<feature type="disulfide bond" description="Redox-active" evidence="6">
    <location>
        <begin position="232"/>
        <end position="234"/>
    </location>
</feature>
<evidence type="ECO:0000256" key="2">
    <source>
        <dbReference type="ARBA" id="ARBA00022833"/>
    </source>
</evidence>
<dbReference type="GO" id="GO:0044183">
    <property type="term" value="F:protein folding chaperone"/>
    <property type="evidence" value="ECO:0007669"/>
    <property type="project" value="TreeGrafter"/>
</dbReference>
<dbReference type="RefSeq" id="WP_072757313.1">
    <property type="nucleotide sequence ID" value="NZ_FRDJ01000001.1"/>
</dbReference>
<dbReference type="Gene3D" id="3.90.1280.10">
    <property type="entry name" value="HSP33 redox switch-like"/>
    <property type="match status" value="1"/>
</dbReference>
<dbReference type="EMBL" id="FRDJ01000001">
    <property type="protein sequence ID" value="SHN49606.1"/>
    <property type="molecule type" value="Genomic_DNA"/>
</dbReference>
<dbReference type="PANTHER" id="PTHR30111:SF1">
    <property type="entry name" value="33 KDA CHAPERONIN"/>
    <property type="match status" value="1"/>
</dbReference>
<evidence type="ECO:0000256" key="3">
    <source>
        <dbReference type="ARBA" id="ARBA00023157"/>
    </source>
</evidence>
<keyword evidence="5 6" id="KW-0676">Redox-active center</keyword>
<organism evidence="7 8">
    <name type="scientific">Fervidobacterium gondwanense DSM 13020</name>
    <dbReference type="NCBI Taxonomy" id="1121883"/>
    <lineage>
        <taxon>Bacteria</taxon>
        <taxon>Thermotogati</taxon>
        <taxon>Thermotogota</taxon>
        <taxon>Thermotogae</taxon>
        <taxon>Thermotogales</taxon>
        <taxon>Fervidobacteriaceae</taxon>
        <taxon>Fervidobacterium</taxon>
    </lineage>
</organism>
<dbReference type="CDD" id="cd00498">
    <property type="entry name" value="Hsp33"/>
    <property type="match status" value="1"/>
</dbReference>
<sequence length="292" mass="31947">MGKLIHGTAYSGMLRFSLIDSKDIVQTSKEKHGLSYLPTVVLGRFITASGLVVPWLGERESITFVLSGDGPAGNVVAQSNAAGHVRGYISNTNFELQPNEIGKFDVRQAVGNGELTVVRDVGLKTPYVSKVPIISGEIAEDVAYYYTKSEQIPSAFALGVLMDASGVVHAGGLAIQILDRNLPEDVISGIEKRLNGFSISHELEKASLEDIARYVIGDEGLLFEEKNVVFKCSCSREKAYEALKLFELGDLYELLAEGRAEITCKWCSERYEFGSDDIKDAIELKKSISKQE</sequence>
<comment type="subcellular location">
    <subcellularLocation>
        <location evidence="6">Cytoplasm</location>
    </subcellularLocation>
</comment>
<dbReference type="SUPFAM" id="SSF64397">
    <property type="entry name" value="Hsp33 domain"/>
    <property type="match status" value="1"/>
</dbReference>
<keyword evidence="4 6" id="KW-0143">Chaperone</keyword>
<protein>
    <recommendedName>
        <fullName evidence="6">33 kDa chaperonin</fullName>
    </recommendedName>
    <alternativeName>
        <fullName evidence="6">Heat shock protein 33 homolog</fullName>
        <shortName evidence="6">HSP33</shortName>
    </alternativeName>
</protein>
<dbReference type="Pfam" id="PF01430">
    <property type="entry name" value="HSP33"/>
    <property type="match status" value="1"/>
</dbReference>
<dbReference type="GO" id="GO:0051082">
    <property type="term" value="F:unfolded protein binding"/>
    <property type="evidence" value="ECO:0007669"/>
    <property type="project" value="UniProtKB-UniRule"/>
</dbReference>
<evidence type="ECO:0000256" key="6">
    <source>
        <dbReference type="HAMAP-Rule" id="MF_00117"/>
    </source>
</evidence>
<keyword evidence="8" id="KW-1185">Reference proteome</keyword>
<dbReference type="InterPro" id="IPR016153">
    <property type="entry name" value="Heat_shock_Hsp33_N"/>
</dbReference>
<evidence type="ECO:0000256" key="5">
    <source>
        <dbReference type="ARBA" id="ARBA00023284"/>
    </source>
</evidence>